<sequence>MKALRQIPPFFLMIFGVGILLNLIVLTGLSHAAILVILQLFATLAMCAALYALIIRHFVTRIGATPSAGAAETDAKRSGGSETQVESEAGLDLDGRGTR</sequence>
<protein>
    <submittedName>
        <fullName evidence="3">Uncharacterized protein</fullName>
    </submittedName>
</protein>
<feature type="transmembrane region" description="Helical" evidence="2">
    <location>
        <begin position="32"/>
        <end position="54"/>
    </location>
</feature>
<keyword evidence="2" id="KW-0472">Membrane</keyword>
<feature type="transmembrane region" description="Helical" evidence="2">
    <location>
        <begin position="7"/>
        <end position="26"/>
    </location>
</feature>
<reference evidence="3 4" key="1">
    <citation type="submission" date="2019-03" db="EMBL/GenBank/DDBJ databases">
        <title>Genomic Encyclopedia of Type Strains, Phase IV (KMG-IV): sequencing the most valuable type-strain genomes for metagenomic binning, comparative biology and taxonomic classification.</title>
        <authorList>
            <person name="Goeker M."/>
        </authorList>
    </citation>
    <scope>NUCLEOTIDE SEQUENCE [LARGE SCALE GENOMIC DNA]</scope>
    <source>
        <strain evidence="3 4">JA181</strain>
    </source>
</reference>
<evidence type="ECO:0000313" key="3">
    <source>
        <dbReference type="EMBL" id="TDX30613.1"/>
    </source>
</evidence>
<dbReference type="EMBL" id="SOEB01000006">
    <property type="protein sequence ID" value="TDX30613.1"/>
    <property type="molecule type" value="Genomic_DNA"/>
</dbReference>
<name>A0A4R8G2D5_9RHOB</name>
<keyword evidence="2" id="KW-0812">Transmembrane</keyword>
<comment type="caution">
    <text evidence="3">The sequence shown here is derived from an EMBL/GenBank/DDBJ whole genome shotgun (WGS) entry which is preliminary data.</text>
</comment>
<feature type="region of interest" description="Disordered" evidence="1">
    <location>
        <begin position="66"/>
        <end position="99"/>
    </location>
</feature>
<dbReference type="RefSeq" id="WP_134077520.1">
    <property type="nucleotide sequence ID" value="NZ_SOEB01000006.1"/>
</dbReference>
<dbReference type="Proteomes" id="UP000295484">
    <property type="component" value="Unassembled WGS sequence"/>
</dbReference>
<evidence type="ECO:0000256" key="1">
    <source>
        <dbReference type="SAM" id="MobiDB-lite"/>
    </source>
</evidence>
<gene>
    <name evidence="3" type="ORF">EV657_10697</name>
</gene>
<proteinExistence type="predicted"/>
<keyword evidence="2" id="KW-1133">Transmembrane helix</keyword>
<dbReference type="AlphaFoldDB" id="A0A4R8G2D5"/>
<organism evidence="3 4">
    <name type="scientific">Rhodovulum visakhapatnamense</name>
    <dbReference type="NCBI Taxonomy" id="364297"/>
    <lineage>
        <taxon>Bacteria</taxon>
        <taxon>Pseudomonadati</taxon>
        <taxon>Pseudomonadota</taxon>
        <taxon>Alphaproteobacteria</taxon>
        <taxon>Rhodobacterales</taxon>
        <taxon>Paracoccaceae</taxon>
        <taxon>Rhodovulum</taxon>
    </lineage>
</organism>
<evidence type="ECO:0000256" key="2">
    <source>
        <dbReference type="SAM" id="Phobius"/>
    </source>
</evidence>
<accession>A0A4R8G2D5</accession>
<evidence type="ECO:0000313" key="4">
    <source>
        <dbReference type="Proteomes" id="UP000295484"/>
    </source>
</evidence>